<reference evidence="1 2" key="1">
    <citation type="submission" date="2017-04" db="EMBL/GenBank/DDBJ databases">
        <authorList>
            <person name="Afonso C.L."/>
            <person name="Miller P.J."/>
            <person name="Scott M.A."/>
            <person name="Spackman E."/>
            <person name="Goraichik I."/>
            <person name="Dimitrov K.M."/>
            <person name="Suarez D.L."/>
            <person name="Swayne D.E."/>
        </authorList>
    </citation>
    <scope>NUCLEOTIDE SEQUENCE [LARGE SCALE GENOMIC DNA]</scope>
    <source>
        <strain evidence="1 2">VK13</strain>
    </source>
</reference>
<protein>
    <recommendedName>
        <fullName evidence="3">HTH deoR-type domain-containing protein</fullName>
    </recommendedName>
</protein>
<dbReference type="AlphaFoldDB" id="A0A1W1ZB14"/>
<dbReference type="EMBL" id="FWXJ01000005">
    <property type="protein sequence ID" value="SMC45609.1"/>
    <property type="molecule type" value="Genomic_DNA"/>
</dbReference>
<name>A0A1W1ZB14_9BURK</name>
<evidence type="ECO:0008006" key="3">
    <source>
        <dbReference type="Google" id="ProtNLM"/>
    </source>
</evidence>
<organism evidence="1 2">
    <name type="scientific">Polynucleobacter kasalickyi</name>
    <dbReference type="NCBI Taxonomy" id="1938817"/>
    <lineage>
        <taxon>Bacteria</taxon>
        <taxon>Pseudomonadati</taxon>
        <taxon>Pseudomonadota</taxon>
        <taxon>Betaproteobacteria</taxon>
        <taxon>Burkholderiales</taxon>
        <taxon>Burkholderiaceae</taxon>
        <taxon>Polynucleobacter</taxon>
    </lineage>
</organism>
<proteinExistence type="predicted"/>
<evidence type="ECO:0000313" key="2">
    <source>
        <dbReference type="Proteomes" id="UP000192708"/>
    </source>
</evidence>
<sequence length="85" mass="9798">MLSILILITVLDFEKRNIELSLKKLYLELGQFSDVTIRKDLNRLSKAQLLNIETPSDDLRSKIITSSPRLKSIELRIANLNCEQL</sequence>
<dbReference type="Proteomes" id="UP000192708">
    <property type="component" value="Unassembled WGS sequence"/>
</dbReference>
<gene>
    <name evidence="1" type="ORF">SAMN06296008_1053</name>
</gene>
<accession>A0A1W1ZB14</accession>
<keyword evidence="2" id="KW-1185">Reference proteome</keyword>
<evidence type="ECO:0000313" key="1">
    <source>
        <dbReference type="EMBL" id="SMC45609.1"/>
    </source>
</evidence>